<evidence type="ECO:0000256" key="1">
    <source>
        <dbReference type="SAM" id="MobiDB-lite"/>
    </source>
</evidence>
<dbReference type="Proteomes" id="UP001189429">
    <property type="component" value="Unassembled WGS sequence"/>
</dbReference>
<feature type="compositionally biased region" description="Low complexity" evidence="1">
    <location>
        <begin position="1507"/>
        <end position="1525"/>
    </location>
</feature>
<gene>
    <name evidence="2" type="ORF">PCOR1329_LOCUS12978</name>
</gene>
<comment type="caution">
    <text evidence="2">The sequence shown here is derived from an EMBL/GenBank/DDBJ whole genome shotgun (WGS) entry which is preliminary data.</text>
</comment>
<dbReference type="EMBL" id="CAUYUJ010003806">
    <property type="protein sequence ID" value="CAK0806928.1"/>
    <property type="molecule type" value="Genomic_DNA"/>
</dbReference>
<protein>
    <recommendedName>
        <fullName evidence="4">Calmodulin</fullName>
    </recommendedName>
</protein>
<accession>A0ABN9QLF0</accession>
<name>A0ABN9QLF0_9DINO</name>
<reference evidence="2" key="1">
    <citation type="submission" date="2023-10" db="EMBL/GenBank/DDBJ databases">
        <authorList>
            <person name="Chen Y."/>
            <person name="Shah S."/>
            <person name="Dougan E. K."/>
            <person name="Thang M."/>
            <person name="Chan C."/>
        </authorList>
    </citation>
    <scope>NUCLEOTIDE SEQUENCE [LARGE SCALE GENOMIC DNA]</scope>
</reference>
<feature type="non-terminal residue" evidence="2">
    <location>
        <position position="1"/>
    </location>
</feature>
<sequence length="1538" mass="171517">ALKDVMEVEATRWIQSRQEDPILIMHGSDTTPLTTVERWCLRSGDKKVVRKGRASKEWLIQRLHLQDTEGDTHAVITEPAAMASKDAWTHFAAFRKMMGLPRELGHRGLVVHHYVYDRAVYSAMDRHHRQLHAALSMHMKDTMAEADASLCDLLSWYTSDACKTHDIHNGWKAAALEFLVTKEVTRSTFIAIASLRNSFDILMKQVRPWLDMEFLKDSAFEDWAVHSVREVWVVLGVDEKWLDELEELQLRYQDGQLKVAAKFRGRPDVKGFHRFIMGETSSSKYFIKGFSHWAGEVRRFVAIMATSSVVVDTALHALLKDDRLIQVIGAVEAGIHEEVRRQQDISDEVWQTIADSIDEPWHRLRDDSCHAGLVMACFTQGRFRSVHSLPFSLCIGDVDENLDSLCQQDMPDEETSAKIWTLLHAGFDKDTIKDGLRLLANVSFSSTTVEQGHAAASTVMKHHNDYSANTMTCRSLVKQAAALVSLTRAEKLLPRLRAQLQRLARREPNRITGRHVYVKELSLQAKAGGGADGRARGARATKAIIKGHGRVWRGKCAQVEQQYARKAQRARVEAFADIAEQREKILSKIDGLRADEAEADGKLPPLRLSSARWSSAQRARADEFFSAWPLSSSDIEERRRLAAEPIIAPKVEVQELLEPVPVAPAIANAGGARPDWVRPVCYNRDFFKRCILRLVDEQDEVVYVKVVYCVQNPLLIGVAPMKKLPGDGRHLAPDAWSTSKNAWAHRFARCPGEFAWSDEGGFDPNWTVHVLSNVKSLRGADRPAAPIPKETSGTHCDWDVLPWLFSELDMDTWSQLPQPGNHGPRRVGVSFGPVGSGVGADMDDLTIAELLDELDARREELAADGDRAELRDFVWTVRGGAWTAAHAGVPCDSYRGQAKAELPPDSALVDVHFAQSAGKTKKATGKGSSPTLEQKVAKCIQDNFKGWETARIDTTLRNNVTLREQITRDKQALMEGREKITFGKYYFLRLKSLYGSSEAAQMLNVKDESQPIPANLEDALAGLYEKKRDYDGISLLLETMGEVNQKSLVAILRATLDVNPSGTVEGTEFVLAVMDYLKRTGMDVKYEAEVKFMKKHFETALMKSHLAFVDNDLTPREWYDRHGAVASLVLPAEALRACMSCKKKWADVKEELHQLLRHGYDLAQQLFAPGYQELAEGDVGSLIDTSMRALLAVNPITKQAIAQEKERFIQSVTSIGKDPVDVHEPRDIAYRYRREDVKTKSTSILDEWNVRVDATKKTIGVETEALPNIFCEKDLAPKDVSYPGATVAADAVADSKLARNACMKYLANVENPTAQHISDVFKTRGKFLKSVDKYIDRVEKPYLERFMGEPAEERLKQSILACVDVEAYPSLAESAVALTSLGTSKLASWCGLGALKIQQNTLEYVKAMKNGRPPKLDLGANAGIETKIRDALALFCDAPGAPEEGQPATILRGKDAALAIYADVKSKADKNEQVNMKTLKPLLVHGWLLGPEEASNVEEWRKKVCPQSMAKSGQASGSKSSGSQADSKKCVANLFKKW</sequence>
<evidence type="ECO:0000313" key="3">
    <source>
        <dbReference type="Proteomes" id="UP001189429"/>
    </source>
</evidence>
<evidence type="ECO:0008006" key="4">
    <source>
        <dbReference type="Google" id="ProtNLM"/>
    </source>
</evidence>
<feature type="region of interest" description="Disordered" evidence="1">
    <location>
        <begin position="1506"/>
        <end position="1528"/>
    </location>
</feature>
<evidence type="ECO:0000313" key="2">
    <source>
        <dbReference type="EMBL" id="CAK0806928.1"/>
    </source>
</evidence>
<keyword evidence="3" id="KW-1185">Reference proteome</keyword>
<proteinExistence type="predicted"/>
<organism evidence="2 3">
    <name type="scientific">Prorocentrum cordatum</name>
    <dbReference type="NCBI Taxonomy" id="2364126"/>
    <lineage>
        <taxon>Eukaryota</taxon>
        <taxon>Sar</taxon>
        <taxon>Alveolata</taxon>
        <taxon>Dinophyceae</taxon>
        <taxon>Prorocentrales</taxon>
        <taxon>Prorocentraceae</taxon>
        <taxon>Prorocentrum</taxon>
    </lineage>
</organism>